<keyword evidence="3" id="KW-1185">Reference proteome</keyword>
<evidence type="ECO:0000313" key="3">
    <source>
        <dbReference type="Proteomes" id="UP001634007"/>
    </source>
</evidence>
<evidence type="ECO:0000313" key="2">
    <source>
        <dbReference type="EMBL" id="KAL3722528.1"/>
    </source>
</evidence>
<gene>
    <name evidence="2" type="ORF">ACJRO7_034840</name>
</gene>
<evidence type="ECO:0000256" key="1">
    <source>
        <dbReference type="SAM" id="MobiDB-lite"/>
    </source>
</evidence>
<proteinExistence type="predicted"/>
<organism evidence="2 3">
    <name type="scientific">Eucalyptus globulus</name>
    <name type="common">Tasmanian blue gum</name>
    <dbReference type="NCBI Taxonomy" id="34317"/>
    <lineage>
        <taxon>Eukaryota</taxon>
        <taxon>Viridiplantae</taxon>
        <taxon>Streptophyta</taxon>
        <taxon>Embryophyta</taxon>
        <taxon>Tracheophyta</taxon>
        <taxon>Spermatophyta</taxon>
        <taxon>Magnoliopsida</taxon>
        <taxon>eudicotyledons</taxon>
        <taxon>Gunneridae</taxon>
        <taxon>Pentapetalae</taxon>
        <taxon>rosids</taxon>
        <taxon>malvids</taxon>
        <taxon>Myrtales</taxon>
        <taxon>Myrtaceae</taxon>
        <taxon>Myrtoideae</taxon>
        <taxon>Eucalypteae</taxon>
        <taxon>Eucalyptus</taxon>
    </lineage>
</organism>
<dbReference type="AlphaFoldDB" id="A0ABD3J9Y1"/>
<dbReference type="Proteomes" id="UP001634007">
    <property type="component" value="Unassembled WGS sequence"/>
</dbReference>
<dbReference type="EMBL" id="JBJKBG010000009">
    <property type="protein sequence ID" value="KAL3722528.1"/>
    <property type="molecule type" value="Genomic_DNA"/>
</dbReference>
<comment type="caution">
    <text evidence="2">The sequence shown here is derived from an EMBL/GenBank/DDBJ whole genome shotgun (WGS) entry which is preliminary data.</text>
</comment>
<accession>A0ABD3J9Y1</accession>
<protein>
    <submittedName>
        <fullName evidence="2">Uncharacterized protein</fullName>
    </submittedName>
</protein>
<feature type="compositionally biased region" description="Acidic residues" evidence="1">
    <location>
        <begin position="58"/>
        <end position="73"/>
    </location>
</feature>
<reference evidence="2 3" key="1">
    <citation type="submission" date="2024-11" db="EMBL/GenBank/DDBJ databases">
        <title>Chromosome-level genome assembly of Eucalyptus globulus Labill. provides insights into its genome evolution.</title>
        <authorList>
            <person name="Li X."/>
        </authorList>
    </citation>
    <scope>NUCLEOTIDE SEQUENCE [LARGE SCALE GENOMIC DNA]</scope>
    <source>
        <strain evidence="2">CL2024</strain>
        <tissue evidence="2">Fresh tender leaves</tissue>
    </source>
</reference>
<sequence>MTAVVAAVHRKELRRLGLRDVQTGEGKEGKEIAGGESRATDFGTRLDSSTKVRKGAETETETETEEEEEGGLN</sequence>
<feature type="compositionally biased region" description="Basic and acidic residues" evidence="1">
    <location>
        <begin position="48"/>
        <end position="57"/>
    </location>
</feature>
<feature type="region of interest" description="Disordered" evidence="1">
    <location>
        <begin position="19"/>
        <end position="73"/>
    </location>
</feature>
<name>A0ABD3J9Y1_EUCGL</name>